<proteinExistence type="predicted"/>
<keyword evidence="2" id="KW-1185">Reference proteome</keyword>
<evidence type="ECO:0000313" key="2">
    <source>
        <dbReference type="Proteomes" id="UP000645390"/>
    </source>
</evidence>
<name>A0ABQ2BL17_9SPHI</name>
<evidence type="ECO:0000313" key="1">
    <source>
        <dbReference type="EMBL" id="GGI28403.1"/>
    </source>
</evidence>
<protein>
    <submittedName>
        <fullName evidence="1">Uncharacterized protein</fullName>
    </submittedName>
</protein>
<organism evidence="1 2">
    <name type="scientific">Pedobacter mendelii</name>
    <dbReference type="NCBI Taxonomy" id="1908240"/>
    <lineage>
        <taxon>Bacteria</taxon>
        <taxon>Pseudomonadati</taxon>
        <taxon>Bacteroidota</taxon>
        <taxon>Sphingobacteriia</taxon>
        <taxon>Sphingobacteriales</taxon>
        <taxon>Sphingobacteriaceae</taxon>
        <taxon>Pedobacter</taxon>
    </lineage>
</organism>
<dbReference type="Proteomes" id="UP000645390">
    <property type="component" value="Unassembled WGS sequence"/>
</dbReference>
<dbReference type="EMBL" id="BMDJ01000011">
    <property type="protein sequence ID" value="GGI28403.1"/>
    <property type="molecule type" value="Genomic_DNA"/>
</dbReference>
<dbReference type="RefSeq" id="WP_188416454.1">
    <property type="nucleotide sequence ID" value="NZ_BMDJ01000011.1"/>
</dbReference>
<comment type="caution">
    <text evidence="1">The sequence shown here is derived from an EMBL/GenBank/DDBJ whole genome shotgun (WGS) entry which is preliminary data.</text>
</comment>
<reference evidence="2" key="1">
    <citation type="journal article" date="2019" name="Int. J. Syst. Evol. Microbiol.">
        <title>The Global Catalogue of Microorganisms (GCM) 10K type strain sequencing project: providing services to taxonomists for standard genome sequencing and annotation.</title>
        <authorList>
            <consortium name="The Broad Institute Genomics Platform"/>
            <consortium name="The Broad Institute Genome Sequencing Center for Infectious Disease"/>
            <person name="Wu L."/>
            <person name="Ma J."/>
        </authorList>
    </citation>
    <scope>NUCLEOTIDE SEQUENCE [LARGE SCALE GENOMIC DNA]</scope>
    <source>
        <strain evidence="2">CCM 8939</strain>
    </source>
</reference>
<sequence length="251" mass="27598">MARQEGIIKLNGRIGDLTFYKTRNGYLAREKGGVDASRIASDPRYQRTRENMAEFGRATKASKFLRIAFKALTSQIADKNVSNRLMPRMLKVIQADSINERGLRMVLDAETELLTGFEFNANANVGTTVNVQYITAIDRAAGVATVNLPAFSARDMINSPQGSTHFKLSAAFASVNFENEVFELSTSESAVLDVKEIAIPAIAFSCQLQQPATSPLFLLLGINFYQRVNNFDYPLSNGAFNGLSLVQIQGL</sequence>
<accession>A0ABQ2BL17</accession>
<gene>
    <name evidence="1" type="ORF">GCM10008119_32470</name>
</gene>